<proteinExistence type="predicted"/>
<accession>A0A0H1RAA8</accession>
<organism evidence="1 2">
    <name type="scientific">Microvirga vignae</name>
    <dbReference type="NCBI Taxonomy" id="1225564"/>
    <lineage>
        <taxon>Bacteria</taxon>
        <taxon>Pseudomonadati</taxon>
        <taxon>Pseudomonadota</taxon>
        <taxon>Alphaproteobacteria</taxon>
        <taxon>Hyphomicrobiales</taxon>
        <taxon>Methylobacteriaceae</taxon>
        <taxon>Microvirga</taxon>
    </lineage>
</organism>
<evidence type="ECO:0000313" key="1">
    <source>
        <dbReference type="EMBL" id="KLK92133.1"/>
    </source>
</evidence>
<name>A0A0H1RAA8_9HYPH</name>
<dbReference type="Proteomes" id="UP000035489">
    <property type="component" value="Unassembled WGS sequence"/>
</dbReference>
<protein>
    <submittedName>
        <fullName evidence="1">Uncharacterized protein</fullName>
    </submittedName>
</protein>
<reference evidence="1 2" key="1">
    <citation type="submission" date="2015-05" db="EMBL/GenBank/DDBJ databases">
        <title>Draft genome sequence of Microvirga vignae strain BR3299, a novel nitrogen fixing bacteria isolated from Brazil semi-aired region.</title>
        <authorList>
            <person name="Zilli J.E."/>
            <person name="Passos S.R."/>
            <person name="Leite J."/>
            <person name="Baldani J.I."/>
            <person name="Xavier G.R."/>
            <person name="Rumjaneck N.G."/>
            <person name="Simoes-Araujo J.L."/>
        </authorList>
    </citation>
    <scope>NUCLEOTIDE SEQUENCE [LARGE SCALE GENOMIC DNA]</scope>
    <source>
        <strain evidence="1 2">BR3299</strain>
    </source>
</reference>
<dbReference type="RefSeq" id="WP_047190221.1">
    <property type="nucleotide sequence ID" value="NZ_LCYG01000042.1"/>
</dbReference>
<evidence type="ECO:0000313" key="2">
    <source>
        <dbReference type="Proteomes" id="UP000035489"/>
    </source>
</evidence>
<comment type="caution">
    <text evidence="1">The sequence shown here is derived from an EMBL/GenBank/DDBJ whole genome shotgun (WGS) entry which is preliminary data.</text>
</comment>
<dbReference type="STRING" id="1225564.AA309_17170"/>
<sequence>MAPILAAMSMHDASDPVEPVVAGASSAGPALSCLAEMEFFQIGETLRAWSGDTRPDKNKCK</sequence>
<dbReference type="EMBL" id="LCYG01000042">
    <property type="protein sequence ID" value="KLK92133.1"/>
    <property type="molecule type" value="Genomic_DNA"/>
</dbReference>
<gene>
    <name evidence="1" type="ORF">AA309_17170</name>
</gene>
<dbReference type="AlphaFoldDB" id="A0A0H1RAA8"/>
<keyword evidence="2" id="KW-1185">Reference proteome</keyword>